<keyword evidence="8" id="KW-0472">Membrane</keyword>
<keyword evidence="3" id="KW-1003">Cell membrane</keyword>
<dbReference type="CDD" id="cd03215">
    <property type="entry name" value="ABC_Carb_Monos_II"/>
    <property type="match status" value="1"/>
</dbReference>
<dbReference type="PROSITE" id="PS50893">
    <property type="entry name" value="ABC_TRANSPORTER_2"/>
    <property type="match status" value="2"/>
</dbReference>
<dbReference type="PANTHER" id="PTHR43790">
    <property type="entry name" value="CARBOHYDRATE TRANSPORT ATP-BINDING PROTEIN MG119-RELATED"/>
    <property type="match status" value="1"/>
</dbReference>
<dbReference type="SUPFAM" id="SSF52540">
    <property type="entry name" value="P-loop containing nucleoside triphosphate hydrolases"/>
    <property type="match status" value="2"/>
</dbReference>
<evidence type="ECO:0000313" key="11">
    <source>
        <dbReference type="EMBL" id="CAB4850906.1"/>
    </source>
</evidence>
<evidence type="ECO:0000256" key="5">
    <source>
        <dbReference type="ARBA" id="ARBA00022741"/>
    </source>
</evidence>
<keyword evidence="6" id="KW-0067">ATP-binding</keyword>
<keyword evidence="2" id="KW-0813">Transport</keyword>
<dbReference type="InterPro" id="IPR003439">
    <property type="entry name" value="ABC_transporter-like_ATP-bd"/>
</dbReference>
<dbReference type="PROSITE" id="PS00211">
    <property type="entry name" value="ABC_TRANSPORTER_1"/>
    <property type="match status" value="1"/>
</dbReference>
<feature type="domain" description="ABC transporter" evidence="9">
    <location>
        <begin position="269"/>
        <end position="513"/>
    </location>
</feature>
<accession>A0A6J6A2J4</accession>
<reference evidence="10" key="1">
    <citation type="submission" date="2020-05" db="EMBL/GenBank/DDBJ databases">
        <authorList>
            <person name="Chiriac C."/>
            <person name="Salcher M."/>
            <person name="Ghai R."/>
            <person name="Kavagutti S V."/>
        </authorList>
    </citation>
    <scope>NUCLEOTIDE SEQUENCE</scope>
</reference>
<feature type="domain" description="ABC transporter" evidence="9">
    <location>
        <begin position="17"/>
        <end position="248"/>
    </location>
</feature>
<evidence type="ECO:0000256" key="4">
    <source>
        <dbReference type="ARBA" id="ARBA00022737"/>
    </source>
</evidence>
<dbReference type="SMART" id="SM00382">
    <property type="entry name" value="AAA"/>
    <property type="match status" value="2"/>
</dbReference>
<sequence length="513" mass="55033">MSIGTGQISDVDASLAVAMTGITKQFSGVLANDDVSFDVRAGEVHALLGENGAGKSTLSNVLSGLYHPDAGTIHIAGRRVELSSPRDAIACGIGMVHQHFHLVPTFTVAENIVLGEKRPFRRKETEERIRALGEEFGLPVDPAAKVWQLSVGEQQRVEILKALERQATVLILDEPTAVLTPQESETLFATLRAMARAGRSVVFISHKLDEVMAVSDRVTVLRDGRNVGTVETATTSPRELANLMVGREVVFSADDHANRPVIDRERVVLRTVDLHADDSRGRPAVRGVDLSVCAGEIVAVCGVSGNGQRELAETICGTRARTSGEVFIDGVATTGRDPREAIEMGVAHIPEDRLHTGLAASASVEHNLVLKSYRRPPISKGPLLQHRAIRKNAQELIERFGIKTPDAHTSTRLLSGGNVQKVLLARELSSDPHVLVAASPTRGLDVGAIETVRGLLLDAARRGMGVLLITEDLEEAISLSDRIVVMFAGRLAGSVDRDNADITEIGLLMGGNQ</sequence>
<dbReference type="InterPro" id="IPR003593">
    <property type="entry name" value="AAA+_ATPase"/>
</dbReference>
<evidence type="ECO:0000259" key="9">
    <source>
        <dbReference type="PROSITE" id="PS50893"/>
    </source>
</evidence>
<name>A0A6J6A2J4_9ZZZZ</name>
<dbReference type="GO" id="GO:0016887">
    <property type="term" value="F:ATP hydrolysis activity"/>
    <property type="evidence" value="ECO:0007669"/>
    <property type="project" value="InterPro"/>
</dbReference>
<evidence type="ECO:0000256" key="7">
    <source>
        <dbReference type="ARBA" id="ARBA00022967"/>
    </source>
</evidence>
<evidence type="ECO:0000313" key="10">
    <source>
        <dbReference type="EMBL" id="CAB4363322.1"/>
    </source>
</evidence>
<protein>
    <submittedName>
        <fullName evidence="10">Unannotated protein</fullName>
    </submittedName>
</protein>
<evidence type="ECO:0000256" key="3">
    <source>
        <dbReference type="ARBA" id="ARBA00022475"/>
    </source>
</evidence>
<proteinExistence type="predicted"/>
<dbReference type="Pfam" id="PF00005">
    <property type="entry name" value="ABC_tran"/>
    <property type="match status" value="2"/>
</dbReference>
<gene>
    <name evidence="11" type="ORF">UFOPK3267_01348</name>
    <name evidence="10" type="ORF">UFOPK4189_01104</name>
</gene>
<organism evidence="10">
    <name type="scientific">freshwater metagenome</name>
    <dbReference type="NCBI Taxonomy" id="449393"/>
    <lineage>
        <taxon>unclassified sequences</taxon>
        <taxon>metagenomes</taxon>
        <taxon>ecological metagenomes</taxon>
    </lineage>
</organism>
<dbReference type="GO" id="GO:0005886">
    <property type="term" value="C:plasma membrane"/>
    <property type="evidence" value="ECO:0007669"/>
    <property type="project" value="UniProtKB-SubCell"/>
</dbReference>
<dbReference type="EMBL" id="CAESGF010000005">
    <property type="protein sequence ID" value="CAB4363322.1"/>
    <property type="molecule type" value="Genomic_DNA"/>
</dbReference>
<dbReference type="EMBL" id="CAFBIY010000066">
    <property type="protein sequence ID" value="CAB4850906.1"/>
    <property type="molecule type" value="Genomic_DNA"/>
</dbReference>
<comment type="subcellular location">
    <subcellularLocation>
        <location evidence="1">Cell membrane</location>
        <topology evidence="1">Peripheral membrane protein</topology>
    </subcellularLocation>
</comment>
<keyword evidence="4" id="KW-0677">Repeat</keyword>
<dbReference type="InterPro" id="IPR017871">
    <property type="entry name" value="ABC_transporter-like_CS"/>
</dbReference>
<dbReference type="CDD" id="cd03216">
    <property type="entry name" value="ABC_Carb_Monos_I"/>
    <property type="match status" value="1"/>
</dbReference>
<dbReference type="Gene3D" id="3.40.50.300">
    <property type="entry name" value="P-loop containing nucleotide triphosphate hydrolases"/>
    <property type="match status" value="2"/>
</dbReference>
<dbReference type="InterPro" id="IPR050107">
    <property type="entry name" value="ABC_carbohydrate_import_ATPase"/>
</dbReference>
<evidence type="ECO:0000256" key="1">
    <source>
        <dbReference type="ARBA" id="ARBA00004202"/>
    </source>
</evidence>
<keyword evidence="7" id="KW-1278">Translocase</keyword>
<keyword evidence="5" id="KW-0547">Nucleotide-binding</keyword>
<evidence type="ECO:0000256" key="2">
    <source>
        <dbReference type="ARBA" id="ARBA00022448"/>
    </source>
</evidence>
<dbReference type="AlphaFoldDB" id="A0A6J6A2J4"/>
<evidence type="ECO:0000256" key="8">
    <source>
        <dbReference type="ARBA" id="ARBA00023136"/>
    </source>
</evidence>
<dbReference type="PANTHER" id="PTHR43790:SF4">
    <property type="entry name" value="GUANOSINE IMPORT ATP-BINDING PROTEIN NUPO"/>
    <property type="match status" value="1"/>
</dbReference>
<dbReference type="GO" id="GO:0005524">
    <property type="term" value="F:ATP binding"/>
    <property type="evidence" value="ECO:0007669"/>
    <property type="project" value="UniProtKB-KW"/>
</dbReference>
<evidence type="ECO:0000256" key="6">
    <source>
        <dbReference type="ARBA" id="ARBA00022840"/>
    </source>
</evidence>
<dbReference type="InterPro" id="IPR027417">
    <property type="entry name" value="P-loop_NTPase"/>
</dbReference>
<dbReference type="FunFam" id="3.40.50.300:FF:000127">
    <property type="entry name" value="Ribose import ATP-binding protein RbsA"/>
    <property type="match status" value="1"/>
</dbReference>